<accession>A0A180FYN4</accession>
<dbReference type="EnsemblFungi" id="PTTG_30460-t43_1">
    <property type="protein sequence ID" value="PTTG_30460-t43_1-p1"/>
    <property type="gene ID" value="PTTG_30460"/>
</dbReference>
<dbReference type="Proteomes" id="UP000005240">
    <property type="component" value="Unassembled WGS sequence"/>
</dbReference>
<reference evidence="2" key="2">
    <citation type="submission" date="2016-05" db="EMBL/GenBank/DDBJ databases">
        <title>Comparative analysis highlights variable genome content of wheat rusts and divergence of the mating loci.</title>
        <authorList>
            <person name="Cuomo C.A."/>
            <person name="Bakkeren G."/>
            <person name="Szabo L."/>
            <person name="Khalil H."/>
            <person name="Joly D."/>
            <person name="Goldberg J."/>
            <person name="Young S."/>
            <person name="Zeng Q."/>
            <person name="Fellers J."/>
        </authorList>
    </citation>
    <scope>NUCLEOTIDE SEQUENCE [LARGE SCALE GENOMIC DNA]</scope>
    <source>
        <strain evidence="2">1-1 BBBD Race 1</strain>
    </source>
</reference>
<name>A0A180FYN4_PUCT1</name>
<feature type="region of interest" description="Disordered" evidence="1">
    <location>
        <begin position="1"/>
        <end position="29"/>
    </location>
</feature>
<organism evidence="2">
    <name type="scientific">Puccinia triticina (isolate 1-1 / race 1 (BBBD))</name>
    <name type="common">Brown leaf rust fungus</name>
    <dbReference type="NCBI Taxonomy" id="630390"/>
    <lineage>
        <taxon>Eukaryota</taxon>
        <taxon>Fungi</taxon>
        <taxon>Dikarya</taxon>
        <taxon>Basidiomycota</taxon>
        <taxon>Pucciniomycotina</taxon>
        <taxon>Pucciniomycetes</taxon>
        <taxon>Pucciniales</taxon>
        <taxon>Pucciniaceae</taxon>
        <taxon>Puccinia</taxon>
    </lineage>
</organism>
<feature type="compositionally biased region" description="Polar residues" evidence="1">
    <location>
        <begin position="1"/>
        <end position="11"/>
    </location>
</feature>
<dbReference type="VEuPathDB" id="FungiDB:PTTG_30460"/>
<evidence type="ECO:0000313" key="2">
    <source>
        <dbReference type="EMBL" id="OAV85526.1"/>
    </source>
</evidence>
<protein>
    <submittedName>
        <fullName evidence="2 3">Uncharacterized protein</fullName>
    </submittedName>
</protein>
<evidence type="ECO:0000256" key="1">
    <source>
        <dbReference type="SAM" id="MobiDB-lite"/>
    </source>
</evidence>
<keyword evidence="4" id="KW-1185">Reference proteome</keyword>
<dbReference type="EMBL" id="ADAS02003864">
    <property type="protein sequence ID" value="OAV85526.1"/>
    <property type="molecule type" value="Genomic_DNA"/>
</dbReference>
<dbReference type="OrthoDB" id="2506278at2759"/>
<sequence length="211" mass="23673">MRNANPPSSGSPALDPLPEPFQPVADQSASISAAQNYQMGTNTSNPHHFLEANIQLPAYNTEPFGRKPVKIKSMAKGLFFDGSNMEITIQITVFLEGEALINEVQEMTEQVGHDWEKLKLKLVQRWGKMLPLLKYTRNDLDKLLFTTQAKGIKTQKEFQDFSIKLDNLVAYLVRYQHMASAEEIRHAVLNCVSTPINNASITLQLACNTLI</sequence>
<reference evidence="3 4" key="3">
    <citation type="journal article" date="2017" name="G3 (Bethesda)">
        <title>Comparative analysis highlights variable genome content of wheat rusts and divergence of the mating loci.</title>
        <authorList>
            <person name="Cuomo C.A."/>
            <person name="Bakkeren G."/>
            <person name="Khalil H.B."/>
            <person name="Panwar V."/>
            <person name="Joly D."/>
            <person name="Linning R."/>
            <person name="Sakthikumar S."/>
            <person name="Song X."/>
            <person name="Adiconis X."/>
            <person name="Fan L."/>
            <person name="Goldberg J.M."/>
            <person name="Levin J.Z."/>
            <person name="Young S."/>
            <person name="Zeng Q."/>
            <person name="Anikster Y."/>
            <person name="Bruce M."/>
            <person name="Wang M."/>
            <person name="Yin C."/>
            <person name="McCallum B."/>
            <person name="Szabo L.J."/>
            <person name="Hulbert S."/>
            <person name="Chen X."/>
            <person name="Fellers J.P."/>
        </authorList>
    </citation>
    <scope>NUCLEOTIDE SEQUENCE</scope>
    <source>
        <strain evidence="4">Isolate 1-1 / race 1 (BBBD)</strain>
        <strain evidence="3">isolate 1-1 / race 1 (BBBD)</strain>
    </source>
</reference>
<evidence type="ECO:0000313" key="3">
    <source>
        <dbReference type="EnsemblFungi" id="PTTG_30460-t43_1-p1"/>
    </source>
</evidence>
<dbReference type="AlphaFoldDB" id="A0A180FYN4"/>
<proteinExistence type="predicted"/>
<gene>
    <name evidence="2" type="ORF">PTTG_30460</name>
</gene>
<reference evidence="3" key="4">
    <citation type="submission" date="2025-05" db="UniProtKB">
        <authorList>
            <consortium name="EnsemblFungi"/>
        </authorList>
    </citation>
    <scope>IDENTIFICATION</scope>
    <source>
        <strain evidence="3">isolate 1-1 / race 1 (BBBD)</strain>
    </source>
</reference>
<reference evidence="2" key="1">
    <citation type="submission" date="2009-11" db="EMBL/GenBank/DDBJ databases">
        <authorList>
            <consortium name="The Broad Institute Genome Sequencing Platform"/>
            <person name="Ward D."/>
            <person name="Feldgarden M."/>
            <person name="Earl A."/>
            <person name="Young S.K."/>
            <person name="Zeng Q."/>
            <person name="Koehrsen M."/>
            <person name="Alvarado L."/>
            <person name="Berlin A."/>
            <person name="Bochicchio J."/>
            <person name="Borenstein D."/>
            <person name="Chapman S.B."/>
            <person name="Chen Z."/>
            <person name="Engels R."/>
            <person name="Freedman E."/>
            <person name="Gellesch M."/>
            <person name="Goldberg J."/>
            <person name="Griggs A."/>
            <person name="Gujja S."/>
            <person name="Heilman E."/>
            <person name="Heiman D."/>
            <person name="Hepburn T."/>
            <person name="Howarth C."/>
            <person name="Jen D."/>
            <person name="Larson L."/>
            <person name="Lewis B."/>
            <person name="Mehta T."/>
            <person name="Park D."/>
            <person name="Pearson M."/>
            <person name="Roberts A."/>
            <person name="Saif S."/>
            <person name="Shea T."/>
            <person name="Shenoy N."/>
            <person name="Sisk P."/>
            <person name="Stolte C."/>
            <person name="Sykes S."/>
            <person name="Thomson T."/>
            <person name="Walk T."/>
            <person name="White J."/>
            <person name="Yandava C."/>
            <person name="Izard J."/>
            <person name="Baranova O.V."/>
            <person name="Blanton J.M."/>
            <person name="Tanner A.C."/>
            <person name="Dewhirst F.E."/>
            <person name="Haas B."/>
            <person name="Nusbaum C."/>
            <person name="Birren B."/>
        </authorList>
    </citation>
    <scope>NUCLEOTIDE SEQUENCE [LARGE SCALE GENOMIC DNA]</scope>
    <source>
        <strain evidence="2">1-1 BBBD Race 1</strain>
    </source>
</reference>
<evidence type="ECO:0000313" key="4">
    <source>
        <dbReference type="Proteomes" id="UP000005240"/>
    </source>
</evidence>